<name>A0A6J5Q5V2_9CAUD</name>
<accession>A0A6J5Q5V2</accession>
<evidence type="ECO:0008006" key="2">
    <source>
        <dbReference type="Google" id="ProtNLM"/>
    </source>
</evidence>
<evidence type="ECO:0000313" key="1">
    <source>
        <dbReference type="EMBL" id="CAB4177937.1"/>
    </source>
</evidence>
<organism evidence="1">
    <name type="scientific">uncultured Caudovirales phage</name>
    <dbReference type="NCBI Taxonomy" id="2100421"/>
    <lineage>
        <taxon>Viruses</taxon>
        <taxon>Duplodnaviria</taxon>
        <taxon>Heunggongvirae</taxon>
        <taxon>Uroviricota</taxon>
        <taxon>Caudoviricetes</taxon>
        <taxon>Peduoviridae</taxon>
        <taxon>Maltschvirus</taxon>
        <taxon>Maltschvirus maltsch</taxon>
    </lineage>
</organism>
<gene>
    <name evidence="1" type="ORF">UFOVP1009_16</name>
</gene>
<reference evidence="1" key="1">
    <citation type="submission" date="2020-05" db="EMBL/GenBank/DDBJ databases">
        <authorList>
            <person name="Chiriac C."/>
            <person name="Salcher M."/>
            <person name="Ghai R."/>
            <person name="Kavagutti S V."/>
        </authorList>
    </citation>
    <scope>NUCLEOTIDE SEQUENCE</scope>
</reference>
<dbReference type="Gene3D" id="3.40.50.2000">
    <property type="entry name" value="Glycogen Phosphorylase B"/>
    <property type="match status" value="1"/>
</dbReference>
<dbReference type="SUPFAM" id="SSF53756">
    <property type="entry name" value="UDP-Glycosyltransferase/glycogen phosphorylase"/>
    <property type="match status" value="1"/>
</dbReference>
<protein>
    <recommendedName>
        <fullName evidence="2">Glycosyl transferases group 1</fullName>
    </recommendedName>
</protein>
<sequence>MNRPLRVLALTENEGFCFFYRIKWPMMALHELGLIELVVMKPSFNTPDSIGEHASMADVIIFHYAQPDTLLMKYSKLIKKHWIKQILVSEFDDDYTSLSPLNHAYKYFGQENVITLNGKELWIDGKIFDSNDSNEPVFNIQENKDRLWKMQDACCESDLITTTNKILLDTFHFSESKKQVLGNYIYPIPEIMPMGTMPDNDFITIGWQGGDSHYEDLYSCMPTLEKIKEKYGDKVKFKFFGAKFPGLYKRIDGDFIPWIKPIDFYKKFSENLFDIGIIPLVDNKFNRSKSNIKWLEYSYYGIPSVVANVIPYSLDGTHDVNLLYYNSPGQMFKNLCTLIDSKEERKRISINAKAYVVENYDIRKHCLKWYDAYIDCLSKK</sequence>
<dbReference type="EMBL" id="LR796957">
    <property type="protein sequence ID" value="CAB4177937.1"/>
    <property type="molecule type" value="Genomic_DNA"/>
</dbReference>
<proteinExistence type="predicted"/>